<dbReference type="Proteomes" id="UP000029452">
    <property type="component" value="Unassembled WGS sequence"/>
</dbReference>
<evidence type="ECO:0000313" key="1">
    <source>
        <dbReference type="EMBL" id="KGA93798.1"/>
    </source>
</evidence>
<evidence type="ECO:0000313" key="2">
    <source>
        <dbReference type="Proteomes" id="UP000029452"/>
    </source>
</evidence>
<organism evidence="1 2">
    <name type="scientific">Leptospirillum ferriphilum</name>
    <dbReference type="NCBI Taxonomy" id="178606"/>
    <lineage>
        <taxon>Bacteria</taxon>
        <taxon>Pseudomonadati</taxon>
        <taxon>Nitrospirota</taxon>
        <taxon>Nitrospiria</taxon>
        <taxon>Nitrospirales</taxon>
        <taxon>Nitrospiraceae</taxon>
        <taxon>Leptospirillum</taxon>
    </lineage>
</organism>
<accession>A0A094W8D9</accession>
<dbReference type="PATRIC" id="fig|178606.4.peg.1512"/>
<sequence length="65" mass="7747">MTYQAHEAFLLKRGALVVNNGWSDSSPDTPSSWTWMDSLVWFHDYSPLQKKRRPRFHRDRRRGVA</sequence>
<dbReference type="AlphaFoldDB" id="A0A094W8D9"/>
<reference evidence="1 2" key="1">
    <citation type="submission" date="2014-06" db="EMBL/GenBank/DDBJ databases">
        <title>Draft genome sequence of iron oxidizing acidophile Leptospirillum ferriphilum DSM14647.</title>
        <authorList>
            <person name="Cardenas J.P."/>
            <person name="Lazcano M."/>
            <person name="Ossandon F.J."/>
            <person name="Corbett M."/>
            <person name="Holmes D.S."/>
            <person name="Watkin E."/>
        </authorList>
    </citation>
    <scope>NUCLEOTIDE SEQUENCE [LARGE SCALE GENOMIC DNA]</scope>
    <source>
        <strain evidence="1 2">DSM 14647</strain>
    </source>
</reference>
<proteinExistence type="predicted"/>
<gene>
    <name evidence="1" type="ORF">LptCag_1508</name>
</gene>
<dbReference type="EMBL" id="JPGK01000005">
    <property type="protein sequence ID" value="KGA93798.1"/>
    <property type="molecule type" value="Genomic_DNA"/>
</dbReference>
<name>A0A094W8D9_9BACT</name>
<protein>
    <submittedName>
        <fullName evidence="1">Uncharacterized protein</fullName>
    </submittedName>
</protein>
<comment type="caution">
    <text evidence="1">The sequence shown here is derived from an EMBL/GenBank/DDBJ whole genome shotgun (WGS) entry which is preliminary data.</text>
</comment>